<organism evidence="1 4">
    <name type="scientific">Flavobacterium pectinovorum</name>
    <dbReference type="NCBI Taxonomy" id="29533"/>
    <lineage>
        <taxon>Bacteria</taxon>
        <taxon>Pseudomonadati</taxon>
        <taxon>Bacteroidota</taxon>
        <taxon>Flavobacteriia</taxon>
        <taxon>Flavobacteriales</taxon>
        <taxon>Flavobacteriaceae</taxon>
        <taxon>Flavobacterium</taxon>
    </lineage>
</organism>
<name>A0AB36NW40_9FLAO</name>
<dbReference type="EMBL" id="MUHB01000020">
    <property type="protein sequence ID" value="OXB00838.1"/>
    <property type="molecule type" value="Genomic_DNA"/>
</dbReference>
<keyword evidence="3" id="KW-1185">Reference proteome</keyword>
<evidence type="ECO:0000313" key="3">
    <source>
        <dbReference type="Proteomes" id="UP000184216"/>
    </source>
</evidence>
<evidence type="ECO:0000313" key="1">
    <source>
        <dbReference type="EMBL" id="OXB00838.1"/>
    </source>
</evidence>
<reference evidence="2 3" key="2">
    <citation type="submission" date="2016-11" db="EMBL/GenBank/DDBJ databases">
        <authorList>
            <person name="Varghese N."/>
            <person name="Submissions S."/>
        </authorList>
    </citation>
    <scope>NUCLEOTIDE SEQUENCE [LARGE SCALE GENOMIC DNA]</scope>
    <source>
        <strain evidence="2 3">DSM 6368</strain>
    </source>
</reference>
<protein>
    <submittedName>
        <fullName evidence="1">Uncharacterized protein</fullName>
    </submittedName>
</protein>
<reference evidence="1 4" key="1">
    <citation type="submission" date="2016-11" db="EMBL/GenBank/DDBJ databases">
        <title>Whole genomes of Flavobacteriaceae.</title>
        <authorList>
            <person name="Stine C."/>
            <person name="Li C."/>
            <person name="Tadesse D."/>
        </authorList>
    </citation>
    <scope>NUCLEOTIDE SEQUENCE [LARGE SCALE GENOMIC DNA]</scope>
    <source>
        <strain evidence="1 4">ATCC 19366</strain>
    </source>
</reference>
<dbReference type="EMBL" id="FRBX01000008">
    <property type="protein sequence ID" value="SHN19561.1"/>
    <property type="molecule type" value="Genomic_DNA"/>
</dbReference>
<dbReference type="Proteomes" id="UP000184216">
    <property type="component" value="Unassembled WGS sequence"/>
</dbReference>
<accession>A0AB36NW40</accession>
<comment type="caution">
    <text evidence="1">The sequence shown here is derived from an EMBL/GenBank/DDBJ whole genome shotgun (WGS) entry which is preliminary data.</text>
</comment>
<dbReference type="Proteomes" id="UP000198431">
    <property type="component" value="Unassembled WGS sequence"/>
</dbReference>
<sequence length="77" mass="8775">MFLKTKTLLSKDLLNLGSKLLDTVYYSPFLLTGLSPFPVSKKKLQISLKLFFGSINFIQFLENLKLCGLSPVKLFHH</sequence>
<proteinExistence type="predicted"/>
<dbReference type="AlphaFoldDB" id="A0AB36NW40"/>
<evidence type="ECO:0000313" key="2">
    <source>
        <dbReference type="EMBL" id="SHN19561.1"/>
    </source>
</evidence>
<evidence type="ECO:0000313" key="4">
    <source>
        <dbReference type="Proteomes" id="UP000198431"/>
    </source>
</evidence>
<gene>
    <name evidence="1" type="ORF">B0A72_18880</name>
    <name evidence="2" type="ORF">SAMN05444387_4603</name>
</gene>